<feature type="transmembrane region" description="Helical" evidence="6">
    <location>
        <begin position="319"/>
        <end position="340"/>
    </location>
</feature>
<sequence length="398" mass="44248">MGEAQELPTQPQVMAAEEAKEAKTPENANANHQHSTVSQLKRYKWWLQMAILTVFVLAGQSVATLLGRLYFDKGGKGKWISTLVQVAGFPVLLPFLLISPTKKNHPSETLITPYIKKQPSLLTLVTIYLLFGVFLGANCMLYTIGLLYLPVSTYSLICASQLGFNACFSFFLNAQKFTPLIINSLFLLTISSTLLVFNNDPSESTTTSKSKYVIGFVCTVGASAVYGLLLSVTQFAFTRILKTETIRVVFDMIIYQSVVATCAILVGLFASREWKTYRNEMEVFELGKVSYVMTLVWIAIAWQVFSIGCVGLIFKVSSLFSNVISTLGLPIVPSLAVVFFHDKMDGVKVVAMLLAIWGFGSYIYQHYLDDLKLKAERKRLGNEESPSEVSLIERGRLV</sequence>
<dbReference type="PANTHER" id="PTHR31376">
    <property type="entry name" value="OS09G0467300 PROTEIN-RELATED"/>
    <property type="match status" value="1"/>
</dbReference>
<proteinExistence type="inferred from homology"/>
<evidence type="ECO:0000256" key="6">
    <source>
        <dbReference type="RuleBase" id="RU368015"/>
    </source>
</evidence>
<keyword evidence="8" id="KW-1185">Reference proteome</keyword>
<feature type="transmembrane region" description="Helical" evidence="6">
    <location>
        <begin position="45"/>
        <end position="67"/>
    </location>
</feature>
<organism evidence="7 8">
    <name type="scientific">Escallonia herrerae</name>
    <dbReference type="NCBI Taxonomy" id="1293975"/>
    <lineage>
        <taxon>Eukaryota</taxon>
        <taxon>Viridiplantae</taxon>
        <taxon>Streptophyta</taxon>
        <taxon>Embryophyta</taxon>
        <taxon>Tracheophyta</taxon>
        <taxon>Spermatophyta</taxon>
        <taxon>Magnoliopsida</taxon>
        <taxon>eudicotyledons</taxon>
        <taxon>Gunneridae</taxon>
        <taxon>Pentapetalae</taxon>
        <taxon>asterids</taxon>
        <taxon>campanulids</taxon>
        <taxon>Escalloniales</taxon>
        <taxon>Escalloniaceae</taxon>
        <taxon>Escallonia</taxon>
    </lineage>
</organism>
<comment type="subcellular location">
    <subcellularLocation>
        <location evidence="6">Membrane</location>
        <topology evidence="6">Multi-pass membrane protein</topology>
    </subcellularLocation>
</comment>
<evidence type="ECO:0000256" key="5">
    <source>
        <dbReference type="ARBA" id="ARBA00023136"/>
    </source>
</evidence>
<feature type="transmembrane region" description="Helical" evidence="6">
    <location>
        <begin position="249"/>
        <end position="270"/>
    </location>
</feature>
<feature type="transmembrane region" description="Helical" evidence="6">
    <location>
        <begin position="180"/>
        <end position="197"/>
    </location>
</feature>
<feature type="transmembrane region" description="Helical" evidence="6">
    <location>
        <begin position="121"/>
        <end position="148"/>
    </location>
</feature>
<dbReference type="GO" id="GO:0015211">
    <property type="term" value="F:purine nucleoside transmembrane transporter activity"/>
    <property type="evidence" value="ECO:0007669"/>
    <property type="project" value="UniProtKB-UniRule"/>
</dbReference>
<feature type="transmembrane region" description="Helical" evidence="6">
    <location>
        <begin position="346"/>
        <end position="364"/>
    </location>
</feature>
<dbReference type="AlphaFoldDB" id="A0AA88VD79"/>
<reference evidence="7" key="1">
    <citation type="submission" date="2022-12" db="EMBL/GenBank/DDBJ databases">
        <title>Draft genome assemblies for two species of Escallonia (Escalloniales).</title>
        <authorList>
            <person name="Chanderbali A."/>
            <person name="Dervinis C."/>
            <person name="Anghel I."/>
            <person name="Soltis D."/>
            <person name="Soltis P."/>
            <person name="Zapata F."/>
        </authorList>
    </citation>
    <scope>NUCLEOTIDE SEQUENCE</scope>
    <source>
        <strain evidence="7">UCBG64.0493</strain>
        <tissue evidence="7">Leaf</tissue>
    </source>
</reference>
<dbReference type="InterPro" id="IPR030182">
    <property type="entry name" value="PUP_plant"/>
</dbReference>
<feature type="transmembrane region" description="Helical" evidence="6">
    <location>
        <begin position="290"/>
        <end position="314"/>
    </location>
</feature>
<dbReference type="Pfam" id="PF16913">
    <property type="entry name" value="PUNUT"/>
    <property type="match status" value="1"/>
</dbReference>
<dbReference type="PANTHER" id="PTHR31376:SF17">
    <property type="entry name" value="PURINE PERMEASE 21-RELATED"/>
    <property type="match status" value="1"/>
</dbReference>
<keyword evidence="3 6" id="KW-0812">Transmembrane</keyword>
<evidence type="ECO:0000313" key="8">
    <source>
        <dbReference type="Proteomes" id="UP001188597"/>
    </source>
</evidence>
<gene>
    <name evidence="7" type="ORF">RJ639_015786</name>
</gene>
<dbReference type="GO" id="GO:0016020">
    <property type="term" value="C:membrane"/>
    <property type="evidence" value="ECO:0007669"/>
    <property type="project" value="UniProtKB-SubCell"/>
</dbReference>
<dbReference type="GO" id="GO:0005345">
    <property type="term" value="F:purine nucleobase transmembrane transporter activity"/>
    <property type="evidence" value="ECO:0007669"/>
    <property type="project" value="UniProtKB-UniRule"/>
</dbReference>
<accession>A0AA88VD79</accession>
<comment type="similarity">
    <text evidence="1 6">Belongs to the purine permeases (TC 2.A.7.14) family.</text>
</comment>
<keyword evidence="2 6" id="KW-0813">Transport</keyword>
<evidence type="ECO:0000313" key="7">
    <source>
        <dbReference type="EMBL" id="KAK3006522.1"/>
    </source>
</evidence>
<keyword evidence="4 6" id="KW-1133">Transmembrane helix</keyword>
<keyword evidence="5 6" id="KW-0472">Membrane</keyword>
<feature type="transmembrane region" description="Helical" evidence="6">
    <location>
        <begin position="154"/>
        <end position="173"/>
    </location>
</feature>
<feature type="transmembrane region" description="Helical" evidence="6">
    <location>
        <begin position="212"/>
        <end position="237"/>
    </location>
</feature>
<protein>
    <recommendedName>
        <fullName evidence="6">Probable purine permease</fullName>
    </recommendedName>
</protein>
<feature type="transmembrane region" description="Helical" evidence="6">
    <location>
        <begin position="79"/>
        <end position="100"/>
    </location>
</feature>
<evidence type="ECO:0000256" key="2">
    <source>
        <dbReference type="ARBA" id="ARBA00022448"/>
    </source>
</evidence>
<comment type="caution">
    <text evidence="7">The sequence shown here is derived from an EMBL/GenBank/DDBJ whole genome shotgun (WGS) entry which is preliminary data.</text>
</comment>
<name>A0AA88VD79_9ASTE</name>
<evidence type="ECO:0000256" key="4">
    <source>
        <dbReference type="ARBA" id="ARBA00022989"/>
    </source>
</evidence>
<evidence type="ECO:0000256" key="1">
    <source>
        <dbReference type="ARBA" id="ARBA00006213"/>
    </source>
</evidence>
<dbReference type="EMBL" id="JAVXUP010001982">
    <property type="protein sequence ID" value="KAK3006522.1"/>
    <property type="molecule type" value="Genomic_DNA"/>
</dbReference>
<dbReference type="Proteomes" id="UP001188597">
    <property type="component" value="Unassembled WGS sequence"/>
</dbReference>
<evidence type="ECO:0000256" key="3">
    <source>
        <dbReference type="ARBA" id="ARBA00022692"/>
    </source>
</evidence>